<evidence type="ECO:0000313" key="3">
    <source>
        <dbReference type="Proteomes" id="UP000002059"/>
    </source>
</evidence>
<dbReference type="Proteomes" id="UP000002059">
    <property type="component" value="Partially assembled WGS sequence"/>
</dbReference>
<evidence type="ECO:0000256" key="1">
    <source>
        <dbReference type="SAM" id="MobiDB-lite"/>
    </source>
</evidence>
<accession>A0A0A2V3W8</accession>
<dbReference type="GeneID" id="26970979"/>
<dbReference type="VEuPathDB" id="FungiDB:PAAG_12261"/>
<dbReference type="KEGG" id="pbl:PAAG_12261"/>
<name>A0A0A2V3W8_PARBA</name>
<feature type="region of interest" description="Disordered" evidence="1">
    <location>
        <begin position="190"/>
        <end position="209"/>
    </location>
</feature>
<proteinExistence type="predicted"/>
<dbReference type="HOGENOM" id="CLU_1116040_0_0_1"/>
<dbReference type="EMBL" id="KN294010">
    <property type="protein sequence ID" value="KGQ01067.1"/>
    <property type="molecule type" value="Genomic_DNA"/>
</dbReference>
<reference evidence="2 3" key="1">
    <citation type="journal article" date="2011" name="PLoS Genet.">
        <title>Comparative genomic analysis of human fungal pathogens causing paracoccidioidomycosis.</title>
        <authorList>
            <person name="Desjardins C.A."/>
            <person name="Champion M.D."/>
            <person name="Holder J.W."/>
            <person name="Muszewska A."/>
            <person name="Goldberg J."/>
            <person name="Bailao A.M."/>
            <person name="Brigido M.M."/>
            <person name="Ferreira M.E."/>
            <person name="Garcia A.M."/>
            <person name="Grynberg M."/>
            <person name="Gujja S."/>
            <person name="Heiman D.I."/>
            <person name="Henn M.R."/>
            <person name="Kodira C.D."/>
            <person name="Leon-Narvaez H."/>
            <person name="Longo L.V."/>
            <person name="Ma L.J."/>
            <person name="Malavazi I."/>
            <person name="Matsuo A.L."/>
            <person name="Morais F.V."/>
            <person name="Pereira M."/>
            <person name="Rodriguez-Brito S."/>
            <person name="Sakthikumar S."/>
            <person name="Salem-Izacc S.M."/>
            <person name="Sykes S.M."/>
            <person name="Teixeira M.M."/>
            <person name="Vallejo M.C."/>
            <person name="Walter M.E."/>
            <person name="Yandava C."/>
            <person name="Young S."/>
            <person name="Zeng Q."/>
            <person name="Zucker J."/>
            <person name="Felipe M.S."/>
            <person name="Goldman G.H."/>
            <person name="Haas B.J."/>
            <person name="McEwen J.G."/>
            <person name="Nino-Vega G."/>
            <person name="Puccia R."/>
            <person name="San-Blas G."/>
            <person name="Soares C.M."/>
            <person name="Birren B.W."/>
            <person name="Cuomo C.A."/>
        </authorList>
    </citation>
    <scope>NUCLEOTIDE SEQUENCE [LARGE SCALE GENOMIC DNA]</scope>
    <source>
        <strain evidence="3">ATCC MYA-826 / Pb01</strain>
    </source>
</reference>
<dbReference type="RefSeq" id="XP_015702624.1">
    <property type="nucleotide sequence ID" value="XM_015847774.1"/>
</dbReference>
<gene>
    <name evidence="2" type="ORF">PAAG_12261</name>
</gene>
<organism evidence="2 3">
    <name type="scientific">Paracoccidioides lutzii (strain ATCC MYA-826 / Pb01)</name>
    <name type="common">Paracoccidioides brasiliensis</name>
    <dbReference type="NCBI Taxonomy" id="502779"/>
    <lineage>
        <taxon>Eukaryota</taxon>
        <taxon>Fungi</taxon>
        <taxon>Dikarya</taxon>
        <taxon>Ascomycota</taxon>
        <taxon>Pezizomycotina</taxon>
        <taxon>Eurotiomycetes</taxon>
        <taxon>Eurotiomycetidae</taxon>
        <taxon>Onygenales</taxon>
        <taxon>Ajellomycetaceae</taxon>
        <taxon>Paracoccidioides</taxon>
    </lineage>
</organism>
<dbReference type="AlphaFoldDB" id="A0A0A2V3W8"/>
<sequence>MFDTQKSSRLQYLGKLAQHFPKPSRVWYLYTNICKRIFSRRVLLSVNPDKALPIGGLHGTAAINSLPPVEGGAAGRSYHYTTMRFPGVSDTYTINGSRRQENWFTDKTSKGLLVRHVQRRTWIVPWAARITYDPRANVFSTVYFWRMQNGGSRCGSERWHSLLQSDVILQQTLQRSLGIIYSLPGAKGTADQPASVQLRSSPDFSPDDLGTINRKTRTKSALKYDTTTMLETPQNHIRGDIRDPLDIVK</sequence>
<keyword evidence="3" id="KW-1185">Reference proteome</keyword>
<feature type="compositionally biased region" description="Polar residues" evidence="1">
    <location>
        <begin position="192"/>
        <end position="203"/>
    </location>
</feature>
<protein>
    <submittedName>
        <fullName evidence="2">Uncharacterized protein</fullName>
    </submittedName>
</protein>
<evidence type="ECO:0000313" key="2">
    <source>
        <dbReference type="EMBL" id="KGQ01067.1"/>
    </source>
</evidence>